<dbReference type="AlphaFoldDB" id="A0AAV2K007"/>
<dbReference type="Pfam" id="PF00078">
    <property type="entry name" value="RVT_1"/>
    <property type="match status" value="1"/>
</dbReference>
<dbReference type="InterPro" id="IPR053134">
    <property type="entry name" value="RNA-dir_DNA_polymerase"/>
</dbReference>
<organism evidence="4 5">
    <name type="scientific">Knipowitschia caucasica</name>
    <name type="common">Caucasian dwarf goby</name>
    <name type="synonym">Pomatoschistus caucasicus</name>
    <dbReference type="NCBI Taxonomy" id="637954"/>
    <lineage>
        <taxon>Eukaryota</taxon>
        <taxon>Metazoa</taxon>
        <taxon>Chordata</taxon>
        <taxon>Craniata</taxon>
        <taxon>Vertebrata</taxon>
        <taxon>Euteleostomi</taxon>
        <taxon>Actinopterygii</taxon>
        <taxon>Neopterygii</taxon>
        <taxon>Teleostei</taxon>
        <taxon>Neoteleostei</taxon>
        <taxon>Acanthomorphata</taxon>
        <taxon>Gobiaria</taxon>
        <taxon>Gobiiformes</taxon>
        <taxon>Gobioidei</taxon>
        <taxon>Gobiidae</taxon>
        <taxon>Gobiinae</taxon>
        <taxon>Knipowitschia</taxon>
    </lineage>
</organism>
<accession>A0AAV2K007</accession>
<gene>
    <name evidence="4" type="ORF">KC01_LOCUS13635</name>
</gene>
<evidence type="ECO:0000256" key="1">
    <source>
        <dbReference type="ARBA" id="ARBA00010879"/>
    </source>
</evidence>
<dbReference type="Gene3D" id="3.30.70.270">
    <property type="match status" value="1"/>
</dbReference>
<protein>
    <recommendedName>
        <fullName evidence="2">ribonuclease H</fullName>
        <ecNumber evidence="2">3.1.26.4</ecNumber>
    </recommendedName>
</protein>
<dbReference type="EMBL" id="OZ035837">
    <property type="protein sequence ID" value="CAL1583127.1"/>
    <property type="molecule type" value="Genomic_DNA"/>
</dbReference>
<dbReference type="PROSITE" id="PS50878">
    <property type="entry name" value="RT_POL"/>
    <property type="match status" value="1"/>
</dbReference>
<name>A0AAV2K007_KNICA</name>
<dbReference type="EC" id="3.1.26.4" evidence="2"/>
<dbReference type="PANTHER" id="PTHR24559:SF440">
    <property type="entry name" value="RIBONUCLEASE H"/>
    <property type="match status" value="1"/>
</dbReference>
<proteinExistence type="inferred from homology"/>
<dbReference type="GO" id="GO:0004523">
    <property type="term" value="F:RNA-DNA hybrid ribonuclease activity"/>
    <property type="evidence" value="ECO:0007669"/>
    <property type="project" value="UniProtKB-EC"/>
</dbReference>
<dbReference type="InterPro" id="IPR043128">
    <property type="entry name" value="Rev_trsase/Diguanyl_cyclase"/>
</dbReference>
<sequence length="600" mass="66905">MDSAVRFGPARVGYGDKVPLGKTPVVQVLQRLSETDSLFHTDVIMDNCFVLKALVDSGSMACTISEQTDSMLQRDFPEIDRKRADEYVIVGCGGQPVMPTAMYDLSVLVYGVKVIVPVLVVPGQSDSMILGSNVLKWLMMQIENGAIDSIQDLPEPQRVQSNTQRTMETPVLKTEEEINRTLMDMGLPEVDITSCEVSLEWKNKLLNLIERYDSTFSRHKMDCGEAKDFVHRIRLMDDKPFRLPYRRVPPCHYEKLRTALNEMEEVGIIKKSQSEYASPLVLVVKPNGDLRICNDFRWLNARTIKDAHPLPHQTDALAALGGNVFFSTMDLTSGFYNVPLHEDDKRFTAFSSPFGLHEYNRMPQGLTNSPATFMRMMMSIFGDKNFTSLLCYLDDLMVFAPSEQIALERLEMVFSRLAANNLKLSPKKCHFLRRSVKFLGHIVCEEGMKTDPSKVQAIGDIREADLMEADGPCQSASIRVESSGALSQLSLSGGDHALPEDHSELAPADAMTYDAAADTQLLPVRTRAGRLINPPARLICEMKEQRVMEKDSSQVMSIPLVEVFSGSKVKNSSLVEKSSNTIRTKRASCAVSLASTDSSH</sequence>
<keyword evidence="5" id="KW-1185">Reference proteome</keyword>
<dbReference type="CDD" id="cd01647">
    <property type="entry name" value="RT_LTR"/>
    <property type="match status" value="1"/>
</dbReference>
<dbReference type="Gene3D" id="3.10.10.10">
    <property type="entry name" value="HIV Type 1 Reverse Transcriptase, subunit A, domain 1"/>
    <property type="match status" value="1"/>
</dbReference>
<dbReference type="SUPFAM" id="SSF56672">
    <property type="entry name" value="DNA/RNA polymerases"/>
    <property type="match status" value="1"/>
</dbReference>
<dbReference type="Proteomes" id="UP001497482">
    <property type="component" value="Chromosome 15"/>
</dbReference>
<dbReference type="PANTHER" id="PTHR24559">
    <property type="entry name" value="TRANSPOSON TY3-I GAG-POL POLYPROTEIN"/>
    <property type="match status" value="1"/>
</dbReference>
<comment type="similarity">
    <text evidence="1">Belongs to the beta type-B retroviral polymerase family. HERV class-II K(HML-2) pol subfamily.</text>
</comment>
<dbReference type="InterPro" id="IPR043502">
    <property type="entry name" value="DNA/RNA_pol_sf"/>
</dbReference>
<evidence type="ECO:0000259" key="3">
    <source>
        <dbReference type="PROSITE" id="PS50878"/>
    </source>
</evidence>
<evidence type="ECO:0000256" key="2">
    <source>
        <dbReference type="ARBA" id="ARBA00012180"/>
    </source>
</evidence>
<feature type="domain" description="Reverse transcriptase" evidence="3">
    <location>
        <begin position="264"/>
        <end position="443"/>
    </location>
</feature>
<dbReference type="InterPro" id="IPR000477">
    <property type="entry name" value="RT_dom"/>
</dbReference>
<evidence type="ECO:0000313" key="5">
    <source>
        <dbReference type="Proteomes" id="UP001497482"/>
    </source>
</evidence>
<reference evidence="4 5" key="1">
    <citation type="submission" date="2024-04" db="EMBL/GenBank/DDBJ databases">
        <authorList>
            <person name="Waldvogel A.-M."/>
            <person name="Schoenle A."/>
        </authorList>
    </citation>
    <scope>NUCLEOTIDE SEQUENCE [LARGE SCALE GENOMIC DNA]</scope>
</reference>
<evidence type="ECO:0000313" key="4">
    <source>
        <dbReference type="EMBL" id="CAL1583127.1"/>
    </source>
</evidence>